<dbReference type="Pfam" id="PF24346">
    <property type="entry name" value="DUF7507"/>
    <property type="match status" value="1"/>
</dbReference>
<dbReference type="EMBL" id="QFPO01000016">
    <property type="protein sequence ID" value="PZQ11516.1"/>
    <property type="molecule type" value="Genomic_DNA"/>
</dbReference>
<protein>
    <recommendedName>
        <fullName evidence="5">DUF11 domain-containing protein</fullName>
    </recommendedName>
</protein>
<comment type="caution">
    <text evidence="3">The sequence shown here is derived from an EMBL/GenBank/DDBJ whole genome shotgun (WGS) entry which is preliminary data.</text>
</comment>
<dbReference type="Pfam" id="PF01345">
    <property type="entry name" value="DUF11"/>
    <property type="match status" value="3"/>
</dbReference>
<dbReference type="Proteomes" id="UP000249046">
    <property type="component" value="Unassembled WGS sequence"/>
</dbReference>
<dbReference type="InterPro" id="IPR001434">
    <property type="entry name" value="OmcB-like_DUF11"/>
</dbReference>
<dbReference type="InterPro" id="IPR055354">
    <property type="entry name" value="DUF7507"/>
</dbReference>
<dbReference type="PANTHER" id="PTHR34819">
    <property type="entry name" value="LARGE CYSTEINE-RICH PERIPLASMIC PROTEIN OMCB"/>
    <property type="match status" value="1"/>
</dbReference>
<dbReference type="Gene3D" id="2.60.40.4070">
    <property type="match status" value="1"/>
</dbReference>
<evidence type="ECO:0000259" key="1">
    <source>
        <dbReference type="Pfam" id="PF01345"/>
    </source>
</evidence>
<dbReference type="SUPFAM" id="SSF82171">
    <property type="entry name" value="DPP6 N-terminal domain-like"/>
    <property type="match status" value="1"/>
</dbReference>
<dbReference type="InterPro" id="IPR005543">
    <property type="entry name" value="PASTA_dom"/>
</dbReference>
<feature type="domain" description="DUF7507" evidence="2">
    <location>
        <begin position="2642"/>
        <end position="2770"/>
    </location>
</feature>
<dbReference type="CDD" id="cd06577">
    <property type="entry name" value="PASTA_pknB"/>
    <property type="match status" value="1"/>
</dbReference>
<evidence type="ECO:0008006" key="5">
    <source>
        <dbReference type="Google" id="ProtNLM"/>
    </source>
</evidence>
<dbReference type="NCBIfam" id="TIGR01451">
    <property type="entry name" value="B_ant_repeat"/>
    <property type="match status" value="8"/>
</dbReference>
<sequence>MRPAFAGPPVRNGDLRRCGVSDLRGSAFLDSARSMLPRHPLRVRRHDCCVVCARPPGAVEPYAARGPDRCQSPEGLFLLRPRPAQRFWGPMFMRMFDRARRSWITAASMLTMASIAVSSSPVSAEGTRTLHPSGAVGNRGVMDVSDGTNFAGVARGRQFLYVYAQAGEYILLGSRNRANGGDIFVYNPQSFGTPGDETIPGTANFTCSTQSGGLIASRNEELAGPNSVDGSATVPDGFTPCWYVAPTTGIYGVRFTGATSGGQTNTASIATPPILTGSLVSAWDVTVRASADSLTDLNGRLFTYAWTVYLQSNGRTLNNDLYYVSTDGYRYRQTFRGLDPNRAAFYANASGYIDTNGAPLYRDIRGSNAAVSAGPSISAGIVAQRPQYPIFFSDITPGGANATEVSRVLTALAIPLVPAAPQLSSPVFVGNVGGNTSTVSAGGVFTFTTQNTLTYEIVVSRDGVDFDPANVLNRVLTGTALTGNHTVLWNGLDNNGNPFPAGEYQFRIVGRNGEIHFPMIDVEGNVGGGPTLTKLNGSQDSTVYYDDRGYRAANGTLIGQLNGHLCGAGSAILQPVPSHSLIGVDSANANLNGSGNYYRSWGGSNDSNADCTNAASQYFATAKGLDLWALERSPTYQEPIEIVEPTVGVDVGTMVSVTSAVLPGESAFGNFVFSNAGDVTATGVTYAATLGNPAVPATCPAAVNFTMVPSGVTAAYQPAPLCSITFTGMPGTLAPGQSLNFNFNYVVALTNPGPIPITTVIAADNETPGAPAPNTATAQTIVARPVIGVVKSSSPAAGSEVDVGDTITYTLSTTIANAPLTTTLTLDDLLGPGLTFGAVTGSHPSFTCSGALVCTLPPGTAIGTYTVTYTATVDASATGSVANNVVATGGGGDTPPTCAPCQVEHPLPPPPSFPFCPAAGDPAQVFSLANGVNIYGYTPPSATPDVLLPLLPATMSGDLNALMLDTVNGRLLMIQRSSSTESTLWAYDAANGGWYVAAGPFVSPDFPRGGFNATGTGYLLSGAASPEVWTVVAQPSSFAYTVTRIGNMTYDQTPTNLTSGDIAFDGDGRAWLAVGQDLWQLDLGTLVAVRQTRPLLNGAPSTINWAGIAFASNGTLILANNNSPSAYYQYDPATGVITHLVDTIANTSRDLASCAFPALAAPELSVVKTLDQVNGAAPGAFVHPGDVLRYAITISNTGGAVATLYPGDVVETLPAHTTVVAAGNDFTCTGSTCPNSAAVNMPAGSSATLYFVVQLNSPLPTAQIVNAVAIPGEVDCSVAPNDCGEETPVGPRLTMSKSLQSGGPLAQPGGSLVYAITLTNQTGVAASVPAGAIGETVPVATTHAGADSFSCAGSAAGSTCSNSAAVSVPANGSTVLTFAVTVDDPIAAGVLSIQNTALPPPDVDCPSCSVTTPTAPDVTLVKALSAESGAQPGIAEPGETLTYTITLSNSGGTAFTNYDFVEHVPAGATLTAVGGTGVTAGCTLPVAGAATCPVTVASVPAAGTTTVSVTFVIANPIPPGTATIVNLVDGGDTTCPQAGNVCSVTTPTAPSVTLVKALTAESGSQAGVAEPGETLTYTITLSNSGGTAFANYDFVEHVPAGASLVSIAGAGVTTGCTLPLTGPAACAVTVSAVPANGSTTVTVAFALDDPLPTGAASIVNLVDGGDTTCPQAGNVCSVTTPTAPRVTLVKALTAESGSQAGVAEPGETLTYTITLSNSGGTAFTNYDFVEHVPAGATLTAVGGAGVTSGCALPLAGAATCNVSVASVPANGSTTVTVAFALDDPLPTGAASIVNLVDGGDTTCPQAGNVCSVTTPTAPSVTLVKALTAESGSQAGIAEPGETLTYTITLSNDGGTVFTNYDFVEHVPAGATLTSVGGTGVTSACTLPLAGAGNCNVTVASVPANGSTTVSVVFTLDDPLPAGTASIVNLVNGGDTICSQTGNVCSVTTPTAPRVTLVKALTAESGSQTGVAEPGETLTYTITLSNDGGTAFTDYDFVEHVPAGATLTSVGGTGVTSACTLPLAGAGTCAVTVASVPANGSTTVTVVFTVADPIPAGTASIVNLVDGGDTICSQAGNVCSVTTPTAPSVIVVKALTAESGSQAGVAEPGETLTYTITLSNDGGTAYTDYDFVENVPAGATLTSVSGTGVTSACTLPLAGAGTCAVTVASVPANGSTTVTVVFTVADPIPAGTTAITNLLDGGDTTCPQTGNVCSVTTPTQGRVSIAKSVADASGNGIAEPGETLTWTITLSNNGGSAVTGYGLTDPLDPNTSFVSASNGGTHAAGTVTWTGLTVPAQVGSTPGTLVLTVVTTVRSPIPEGVRVISNLAYETGGTPPNCTSTPVPANCASIPTAAKLSVAKALSGESQTADGIAEPGERLTYTITVRNHGGTLADDVIVNETVPLHTTFVSGSPGWSCAAGAPAGTACVSTVDVPAADAGGTPGVATLTFTVEVVDPLPAGVHQIANAVAIDDGVPPDCTANPTHPQCVVTPTINLNLVKSVESVTATGPGTYWVAYRIDLANTGGSPITYTLTDTPDFTPNGVTVTGNGIAATTSGVLNPALPGGAFVVVNGSPVQLSANGVTLAVGASHSYTVRIPIAVTAGSLANALCTGAPGHGLYNRASVVGSFPGESSTCAPVSGEQPLIRLVKTVRLGVDANGDHYGNVGDVLHYTFRISNPGTLPLSAIDLIDPRVTDLQCDPTTAYGEPLRILRGDELFLGPFEQTLGGSLVPGDSITCGATYTITAQDVLNRRVVNTATTHGAAADGQVVTSTSTAIYTNIR</sequence>
<evidence type="ECO:0000313" key="4">
    <source>
        <dbReference type="Proteomes" id="UP000249046"/>
    </source>
</evidence>
<evidence type="ECO:0000313" key="3">
    <source>
        <dbReference type="EMBL" id="PZQ11516.1"/>
    </source>
</evidence>
<proteinExistence type="predicted"/>
<feature type="domain" description="DUF11" evidence="1">
    <location>
        <begin position="2105"/>
        <end position="2196"/>
    </location>
</feature>
<evidence type="ECO:0000259" key="2">
    <source>
        <dbReference type="Pfam" id="PF24346"/>
    </source>
</evidence>
<dbReference type="InterPro" id="IPR051172">
    <property type="entry name" value="Chlamydia_OmcB"/>
</dbReference>
<feature type="domain" description="DUF11" evidence="1">
    <location>
        <begin position="2224"/>
        <end position="2312"/>
    </location>
</feature>
<reference evidence="3 4" key="1">
    <citation type="submission" date="2017-08" db="EMBL/GenBank/DDBJ databases">
        <title>Infants hospitalized years apart are colonized by the same room-sourced microbial strains.</title>
        <authorList>
            <person name="Brooks B."/>
            <person name="Olm M.R."/>
            <person name="Firek B.A."/>
            <person name="Baker R."/>
            <person name="Thomas B.C."/>
            <person name="Morowitz M.J."/>
            <person name="Banfield J.F."/>
        </authorList>
    </citation>
    <scope>NUCLEOTIDE SEQUENCE [LARGE SCALE GENOMIC DNA]</scope>
    <source>
        <strain evidence="3">S2_005_003_R2_42</strain>
    </source>
</reference>
<feature type="domain" description="DUF11" evidence="1">
    <location>
        <begin position="2372"/>
        <end position="2471"/>
    </location>
</feature>
<dbReference type="InterPro" id="IPR047589">
    <property type="entry name" value="DUF11_rpt"/>
</dbReference>
<gene>
    <name evidence="3" type="ORF">DI564_14625</name>
</gene>
<organism evidence="3 4">
    <name type="scientific">Rhodanobacter denitrificans</name>
    <dbReference type="NCBI Taxonomy" id="666685"/>
    <lineage>
        <taxon>Bacteria</taxon>
        <taxon>Pseudomonadati</taxon>
        <taxon>Pseudomonadota</taxon>
        <taxon>Gammaproteobacteria</taxon>
        <taxon>Lysobacterales</taxon>
        <taxon>Rhodanobacteraceae</taxon>
        <taxon>Rhodanobacter</taxon>
    </lineage>
</organism>
<accession>A0A2W5K349</accession>
<name>A0A2W5K349_9GAMM</name>